<protein>
    <submittedName>
        <fullName evidence="1">Uncharacterized protein</fullName>
    </submittedName>
</protein>
<proteinExistence type="predicted"/>
<name>A0ACC6FUP8_9HELI</name>
<dbReference type="EMBL" id="JANURN010000009">
    <property type="protein sequence ID" value="MDL0082817.1"/>
    <property type="molecule type" value="Genomic_DNA"/>
</dbReference>
<sequence>MCELARGLGLLKKQSHNAERYPLLSKEAAASPCFATIPLSQNLASERKTALSLESTFEGCLISQSLFYFNTILRIAVGTVVALQLMVKVSELSVRAFAISRNTAALLTQD</sequence>
<accession>A0ACC6FUP8</accession>
<dbReference type="Proteomes" id="UP001173802">
    <property type="component" value="Unassembled WGS sequence"/>
</dbReference>
<evidence type="ECO:0000313" key="1">
    <source>
        <dbReference type="EMBL" id="MDL0082817.1"/>
    </source>
</evidence>
<gene>
    <name evidence="1" type="ORF">NYG90_09070</name>
</gene>
<reference evidence="1 2" key="1">
    <citation type="journal article" date="2023" name="Microorganisms">
        <title>Isolation and Genomic Characteristics of Cat-Borne Campylobacter felis sp. nov. and Sheep-Borne Campylobacter ovis sp. nov.</title>
        <authorList>
            <person name="Wang H."/>
            <person name="Li Y."/>
            <person name="Gu Y."/>
            <person name="Zhou G."/>
            <person name="Chen X."/>
            <person name="Zhang X."/>
            <person name="Shao Z."/>
            <person name="Zhang J."/>
            <person name="Zhang M."/>
        </authorList>
    </citation>
    <scope>NUCLEOTIDE SEQUENCE [LARGE SCALE GENOMIC DNA]</scope>
    <source>
        <strain evidence="1 2">XJK30-2</strain>
    </source>
</reference>
<evidence type="ECO:0000313" key="2">
    <source>
        <dbReference type="Proteomes" id="UP001173802"/>
    </source>
</evidence>
<comment type="caution">
    <text evidence="1">The sequence shown here is derived from an EMBL/GenBank/DDBJ whole genome shotgun (WGS) entry which is preliminary data.</text>
</comment>
<organism evidence="1 2">
    <name type="scientific">Helicobacter zhangjianzhongii</name>
    <dbReference type="NCBI Taxonomy" id="2974574"/>
    <lineage>
        <taxon>Bacteria</taxon>
        <taxon>Pseudomonadati</taxon>
        <taxon>Campylobacterota</taxon>
        <taxon>Epsilonproteobacteria</taxon>
        <taxon>Campylobacterales</taxon>
        <taxon>Helicobacteraceae</taxon>
        <taxon>Helicobacter</taxon>
    </lineage>
</organism>
<keyword evidence="2" id="KW-1185">Reference proteome</keyword>